<evidence type="ECO:0000313" key="3">
    <source>
        <dbReference type="Proteomes" id="UP001207654"/>
    </source>
</evidence>
<dbReference type="InterPro" id="IPR009003">
    <property type="entry name" value="Peptidase_S1_PA"/>
</dbReference>
<dbReference type="Proteomes" id="UP001207654">
    <property type="component" value="Unassembled WGS sequence"/>
</dbReference>
<dbReference type="EMBL" id="JAPNKA010000001">
    <property type="protein sequence ID" value="MCY1081473.1"/>
    <property type="molecule type" value="Genomic_DNA"/>
</dbReference>
<dbReference type="PROSITE" id="PS50240">
    <property type="entry name" value="TRYPSIN_DOM"/>
    <property type="match status" value="1"/>
</dbReference>
<dbReference type="GO" id="GO:0006508">
    <property type="term" value="P:proteolysis"/>
    <property type="evidence" value="ECO:0007669"/>
    <property type="project" value="UniProtKB-KW"/>
</dbReference>
<dbReference type="InterPro" id="IPR018114">
    <property type="entry name" value="TRYPSIN_HIS"/>
</dbReference>
<dbReference type="PROSITE" id="PS00134">
    <property type="entry name" value="TRYPSIN_HIS"/>
    <property type="match status" value="1"/>
</dbReference>
<dbReference type="GO" id="GO:0008233">
    <property type="term" value="F:peptidase activity"/>
    <property type="evidence" value="ECO:0007669"/>
    <property type="project" value="UniProtKB-KW"/>
</dbReference>
<dbReference type="PROSITE" id="PS51257">
    <property type="entry name" value="PROKAR_LIPOPROTEIN"/>
    <property type="match status" value="1"/>
</dbReference>
<dbReference type="RefSeq" id="WP_267540069.1">
    <property type="nucleotide sequence ID" value="NZ_JAPNKA010000001.1"/>
</dbReference>
<dbReference type="PRINTS" id="PR00722">
    <property type="entry name" value="CHYMOTRYPSIN"/>
</dbReference>
<gene>
    <name evidence="2" type="ORF">OV287_44170</name>
</gene>
<keyword evidence="2" id="KW-0378">Hydrolase</keyword>
<sequence length="291" mass="31245">MKAFVWPGLVLLLSVVGCTDRSNQDTKDESPETTSREVSVEALAGEVDSANRYLSTVLVVAHEPVSGKSFKGCSGVLLSPRWVLTAGHCVCPQRPARVPADENGRIVDGTTCAASATIKVFSYLPMTPGEPSEVRATRHQGKVHAHPELKLLLDAGGGIVSSHADLALVFLEIPVKDAPPPPALAKTEVTPGEPITVVGHGHDELRGSMGGERRFNRTRVARRAESGGERVVFEQPNRNLYRGESGGPCLRETPQGPELVGISSRSLGREASLIETHAFQGWILERMQRAP</sequence>
<evidence type="ECO:0000313" key="2">
    <source>
        <dbReference type="EMBL" id="MCY1081473.1"/>
    </source>
</evidence>
<feature type="domain" description="Peptidase S1" evidence="1">
    <location>
        <begin position="15"/>
        <end position="288"/>
    </location>
</feature>
<reference evidence="2 3" key="1">
    <citation type="submission" date="2022-11" db="EMBL/GenBank/DDBJ databases">
        <title>Minimal conservation of predation-associated metabolite biosynthetic gene clusters underscores biosynthetic potential of Myxococcota including descriptions for ten novel species: Archangium lansinium sp. nov., Myxococcus landrumus sp. nov., Nannocystis bai.</title>
        <authorList>
            <person name="Ahearne A."/>
            <person name="Stevens C."/>
            <person name="Phillips K."/>
        </authorList>
    </citation>
    <scope>NUCLEOTIDE SEQUENCE [LARGE SCALE GENOMIC DNA]</scope>
    <source>
        <strain evidence="2 3">MIWBW</strain>
    </source>
</reference>
<dbReference type="SUPFAM" id="SSF50494">
    <property type="entry name" value="Trypsin-like serine proteases"/>
    <property type="match status" value="1"/>
</dbReference>
<dbReference type="InterPro" id="IPR001314">
    <property type="entry name" value="Peptidase_S1A"/>
</dbReference>
<proteinExistence type="predicted"/>
<evidence type="ECO:0000259" key="1">
    <source>
        <dbReference type="PROSITE" id="PS50240"/>
    </source>
</evidence>
<protein>
    <submittedName>
        <fullName evidence="2">Serine protease</fullName>
    </submittedName>
</protein>
<keyword evidence="3" id="KW-1185">Reference proteome</keyword>
<dbReference type="InterPro" id="IPR001254">
    <property type="entry name" value="Trypsin_dom"/>
</dbReference>
<organism evidence="2 3">
    <name type="scientific">Archangium lansingense</name>
    <dbReference type="NCBI Taxonomy" id="2995310"/>
    <lineage>
        <taxon>Bacteria</taxon>
        <taxon>Pseudomonadati</taxon>
        <taxon>Myxococcota</taxon>
        <taxon>Myxococcia</taxon>
        <taxon>Myxococcales</taxon>
        <taxon>Cystobacterineae</taxon>
        <taxon>Archangiaceae</taxon>
        <taxon>Archangium</taxon>
    </lineage>
</organism>
<dbReference type="SMART" id="SM00020">
    <property type="entry name" value="Tryp_SPc"/>
    <property type="match status" value="1"/>
</dbReference>
<dbReference type="InterPro" id="IPR043504">
    <property type="entry name" value="Peptidase_S1_PA_chymotrypsin"/>
</dbReference>
<comment type="caution">
    <text evidence="2">The sequence shown here is derived from an EMBL/GenBank/DDBJ whole genome shotgun (WGS) entry which is preliminary data.</text>
</comment>
<dbReference type="Gene3D" id="2.40.10.10">
    <property type="entry name" value="Trypsin-like serine proteases"/>
    <property type="match status" value="1"/>
</dbReference>
<keyword evidence="2" id="KW-0645">Protease</keyword>
<accession>A0ABT4AIG7</accession>
<name>A0ABT4AIG7_9BACT</name>
<dbReference type="Pfam" id="PF13365">
    <property type="entry name" value="Trypsin_2"/>
    <property type="match status" value="1"/>
</dbReference>